<dbReference type="EMBL" id="CAJJDP010000110">
    <property type="protein sequence ID" value="CAD8195761.1"/>
    <property type="molecule type" value="Genomic_DNA"/>
</dbReference>
<keyword evidence="1" id="KW-0472">Membrane</keyword>
<feature type="transmembrane region" description="Helical" evidence="1">
    <location>
        <begin position="21"/>
        <end position="43"/>
    </location>
</feature>
<organism evidence="2 3">
    <name type="scientific">Paramecium octaurelia</name>
    <dbReference type="NCBI Taxonomy" id="43137"/>
    <lineage>
        <taxon>Eukaryota</taxon>
        <taxon>Sar</taxon>
        <taxon>Alveolata</taxon>
        <taxon>Ciliophora</taxon>
        <taxon>Intramacronucleata</taxon>
        <taxon>Oligohymenophorea</taxon>
        <taxon>Peniculida</taxon>
        <taxon>Parameciidae</taxon>
        <taxon>Paramecium</taxon>
    </lineage>
</organism>
<dbReference type="Proteomes" id="UP000683925">
    <property type="component" value="Unassembled WGS sequence"/>
</dbReference>
<keyword evidence="1" id="KW-1133">Transmembrane helix</keyword>
<keyword evidence="3" id="KW-1185">Reference proteome</keyword>
<accession>A0A8S1X3Z3</accession>
<evidence type="ECO:0000256" key="1">
    <source>
        <dbReference type="SAM" id="Phobius"/>
    </source>
</evidence>
<evidence type="ECO:0000313" key="2">
    <source>
        <dbReference type="EMBL" id="CAD8195761.1"/>
    </source>
</evidence>
<dbReference type="AlphaFoldDB" id="A0A8S1X3Z3"/>
<protein>
    <submittedName>
        <fullName evidence="2">Uncharacterized protein</fullName>
    </submittedName>
</protein>
<evidence type="ECO:0000313" key="3">
    <source>
        <dbReference type="Proteomes" id="UP000683925"/>
    </source>
</evidence>
<gene>
    <name evidence="2" type="ORF">POCTA_138.1.T1100024</name>
</gene>
<comment type="caution">
    <text evidence="2">The sequence shown here is derived from an EMBL/GenBank/DDBJ whole genome shotgun (WGS) entry which is preliminary data.</text>
</comment>
<reference evidence="2" key="1">
    <citation type="submission" date="2021-01" db="EMBL/GenBank/DDBJ databases">
        <authorList>
            <consortium name="Genoscope - CEA"/>
            <person name="William W."/>
        </authorList>
    </citation>
    <scope>NUCLEOTIDE SEQUENCE</scope>
</reference>
<keyword evidence="1" id="KW-0812">Transmembrane</keyword>
<sequence>MHIHERKPIMRREINQKLKLYHYNFVIQIIYVHGKSLRLLIYFQAQSTCQFSQSAGKFLNKREIYRKQCIEYIEYDYTPIQGVLKIIEEPLKQRLEEYENKLRTQFQQLKRISGNIQQLRGTILEELDDLVNRVNHFIIRLQVIGKEMANYFFFDC</sequence>
<proteinExistence type="predicted"/>
<name>A0A8S1X3Z3_PAROT</name>